<keyword evidence="2" id="KW-0812">Transmembrane</keyword>
<dbReference type="EMBL" id="JADLQN010000003">
    <property type="protein sequence ID" value="MBF6356716.1"/>
    <property type="molecule type" value="Genomic_DNA"/>
</dbReference>
<accession>A0ABS0DE32</accession>
<keyword evidence="2" id="KW-0472">Membrane</keyword>
<evidence type="ECO:0008006" key="5">
    <source>
        <dbReference type="Google" id="ProtNLM"/>
    </source>
</evidence>
<keyword evidence="2" id="KW-1133">Transmembrane helix</keyword>
<keyword evidence="4" id="KW-1185">Reference proteome</keyword>
<evidence type="ECO:0000256" key="1">
    <source>
        <dbReference type="SAM" id="MobiDB-lite"/>
    </source>
</evidence>
<comment type="caution">
    <text evidence="3">The sequence shown here is derived from an EMBL/GenBank/DDBJ whole genome shotgun (WGS) entry which is preliminary data.</text>
</comment>
<dbReference type="Proteomes" id="UP000707731">
    <property type="component" value="Unassembled WGS sequence"/>
</dbReference>
<evidence type="ECO:0000313" key="4">
    <source>
        <dbReference type="Proteomes" id="UP000707731"/>
    </source>
</evidence>
<name>A0ABS0DE32_9NOCA</name>
<evidence type="ECO:0000256" key="2">
    <source>
        <dbReference type="SAM" id="Phobius"/>
    </source>
</evidence>
<protein>
    <recommendedName>
        <fullName evidence="5">Lipoprotein</fullName>
    </recommendedName>
</protein>
<reference evidence="3 4" key="1">
    <citation type="submission" date="2020-10" db="EMBL/GenBank/DDBJ databases">
        <title>Identification of Nocardia species via Next-generation sequencing and recognition of intraspecies genetic diversity.</title>
        <authorList>
            <person name="Li P."/>
            <person name="Li P."/>
            <person name="Lu B."/>
        </authorList>
    </citation>
    <scope>NUCLEOTIDE SEQUENCE [LARGE SCALE GENOMIC DNA]</scope>
    <source>
        <strain evidence="3 4">BJ06-0143</strain>
    </source>
</reference>
<proteinExistence type="predicted"/>
<evidence type="ECO:0000313" key="3">
    <source>
        <dbReference type="EMBL" id="MBF6356716.1"/>
    </source>
</evidence>
<organism evidence="3 4">
    <name type="scientific">Nocardia higoensis</name>
    <dbReference type="NCBI Taxonomy" id="228599"/>
    <lineage>
        <taxon>Bacteria</taxon>
        <taxon>Bacillati</taxon>
        <taxon>Actinomycetota</taxon>
        <taxon>Actinomycetes</taxon>
        <taxon>Mycobacteriales</taxon>
        <taxon>Nocardiaceae</taxon>
        <taxon>Nocardia</taxon>
    </lineage>
</organism>
<sequence>MGPSAVTRAQFFSRTNGDTSNGQVGRGNTAAERTALHPVAMRRQSKTPADGRPRLHRRIVVTWVTAILMLVFSLAGCDGERDYLHQTTTSSSGAAAFSAAEAEFCSAPGGPDEQPHARHLASNDFAVAGSDTAKARVASDQGGHVAVEGAPTPATFSLSTVPLTSLGGRDILTHFCISRR</sequence>
<feature type="transmembrane region" description="Helical" evidence="2">
    <location>
        <begin position="59"/>
        <end position="76"/>
    </location>
</feature>
<gene>
    <name evidence="3" type="ORF">IU449_19560</name>
</gene>
<feature type="region of interest" description="Disordered" evidence="1">
    <location>
        <begin position="1"/>
        <end position="33"/>
    </location>
</feature>
<feature type="compositionally biased region" description="Polar residues" evidence="1">
    <location>
        <begin position="10"/>
        <end position="23"/>
    </location>
</feature>